<dbReference type="InterPro" id="IPR039421">
    <property type="entry name" value="Type_1_exporter"/>
</dbReference>
<dbReference type="InterPro" id="IPR017871">
    <property type="entry name" value="ABC_transporter-like_CS"/>
</dbReference>
<name>A0AAD4JFF7_PERFH</name>
<evidence type="ECO:0000256" key="9">
    <source>
        <dbReference type="ARBA" id="ARBA00023136"/>
    </source>
</evidence>
<dbReference type="GO" id="GO:0090374">
    <property type="term" value="P:oligopeptide export from mitochondrion"/>
    <property type="evidence" value="ECO:0007669"/>
    <property type="project" value="TreeGrafter"/>
</dbReference>
<evidence type="ECO:0000256" key="10">
    <source>
        <dbReference type="ARBA" id="ARBA00023180"/>
    </source>
</evidence>
<dbReference type="InterPro" id="IPR011527">
    <property type="entry name" value="ABC1_TM_dom"/>
</dbReference>
<dbReference type="SUPFAM" id="SSF52540">
    <property type="entry name" value="P-loop containing nucleoside triphosphate hydrolases"/>
    <property type="match status" value="2"/>
</dbReference>
<evidence type="ECO:0000256" key="5">
    <source>
        <dbReference type="ARBA" id="ARBA00022737"/>
    </source>
</evidence>
<feature type="transmembrane region" description="Helical" evidence="12">
    <location>
        <begin position="945"/>
        <end position="966"/>
    </location>
</feature>
<feature type="transmembrane region" description="Helical" evidence="12">
    <location>
        <begin position="908"/>
        <end position="933"/>
    </location>
</feature>
<dbReference type="InterPro" id="IPR036640">
    <property type="entry name" value="ABC1_TM_sf"/>
</dbReference>
<keyword evidence="7" id="KW-0067">ATP-binding</keyword>
<feature type="transmembrane region" description="Helical" evidence="12">
    <location>
        <begin position="52"/>
        <end position="79"/>
    </location>
</feature>
<dbReference type="GO" id="GO:0009926">
    <property type="term" value="P:auxin polar transport"/>
    <property type="evidence" value="ECO:0007669"/>
    <property type="project" value="UniProtKB-ARBA"/>
</dbReference>
<evidence type="ECO:0000256" key="4">
    <source>
        <dbReference type="ARBA" id="ARBA00022692"/>
    </source>
</evidence>
<feature type="domain" description="ABC transporter" evidence="13">
    <location>
        <begin position="383"/>
        <end position="618"/>
    </location>
</feature>
<evidence type="ECO:0000256" key="1">
    <source>
        <dbReference type="ARBA" id="ARBA00004651"/>
    </source>
</evidence>
<keyword evidence="9 12" id="KW-0472">Membrane</keyword>
<dbReference type="FunFam" id="3.40.50.300:FF:000205">
    <property type="entry name" value="ABC transporter B family member 4"/>
    <property type="match status" value="2"/>
</dbReference>
<dbReference type="InterPro" id="IPR003593">
    <property type="entry name" value="AAA+_ATPase"/>
</dbReference>
<proteinExistence type="inferred from homology"/>
<comment type="similarity">
    <text evidence="2">Belongs to the ABC transporter superfamily. ABCB family. Multidrug resistance exporter (TC 3.A.1.201) subfamily.</text>
</comment>
<feature type="region of interest" description="Disordered" evidence="11">
    <location>
        <begin position="1"/>
        <end position="28"/>
    </location>
</feature>
<feature type="domain" description="ABC transmembrane type-1" evidence="14">
    <location>
        <begin position="55"/>
        <end position="343"/>
    </location>
</feature>
<keyword evidence="4 12" id="KW-0812">Transmembrane</keyword>
<dbReference type="PROSITE" id="PS00211">
    <property type="entry name" value="ABC_TRANSPORTER_1"/>
    <property type="match status" value="2"/>
</dbReference>
<reference evidence="15 16" key="1">
    <citation type="journal article" date="2021" name="Nat. Commun.">
        <title>Incipient diploidization of the medicinal plant Perilla within 10,000 years.</title>
        <authorList>
            <person name="Zhang Y."/>
            <person name="Shen Q."/>
            <person name="Leng L."/>
            <person name="Zhang D."/>
            <person name="Chen S."/>
            <person name="Shi Y."/>
            <person name="Ning Z."/>
            <person name="Chen S."/>
        </authorList>
    </citation>
    <scope>NUCLEOTIDE SEQUENCE [LARGE SCALE GENOMIC DNA]</scope>
    <source>
        <strain evidence="16">cv. PC099</strain>
    </source>
</reference>
<evidence type="ECO:0000256" key="2">
    <source>
        <dbReference type="ARBA" id="ARBA00007577"/>
    </source>
</evidence>
<gene>
    <name evidence="15" type="ORF">C2S53_014370</name>
</gene>
<dbReference type="CDD" id="cd18577">
    <property type="entry name" value="ABC_6TM_Pgp_ABCB1_D1_like"/>
    <property type="match status" value="1"/>
</dbReference>
<feature type="compositionally biased region" description="Basic and acidic residues" evidence="11">
    <location>
        <begin position="1"/>
        <end position="12"/>
    </location>
</feature>
<feature type="transmembrane region" description="Helical" evidence="12">
    <location>
        <begin position="726"/>
        <end position="748"/>
    </location>
</feature>
<feature type="transmembrane region" description="Helical" evidence="12">
    <location>
        <begin position="99"/>
        <end position="121"/>
    </location>
</feature>
<keyword evidence="10" id="KW-0325">Glycoprotein</keyword>
<evidence type="ECO:0000256" key="8">
    <source>
        <dbReference type="ARBA" id="ARBA00022989"/>
    </source>
</evidence>
<dbReference type="CDD" id="cd03249">
    <property type="entry name" value="ABC_MTABC3_MDL1_MDL2"/>
    <property type="match status" value="2"/>
</dbReference>
<organism evidence="15 16">
    <name type="scientific">Perilla frutescens var. hirtella</name>
    <name type="common">Perilla citriodora</name>
    <name type="synonym">Perilla setoyensis</name>
    <dbReference type="NCBI Taxonomy" id="608512"/>
    <lineage>
        <taxon>Eukaryota</taxon>
        <taxon>Viridiplantae</taxon>
        <taxon>Streptophyta</taxon>
        <taxon>Embryophyta</taxon>
        <taxon>Tracheophyta</taxon>
        <taxon>Spermatophyta</taxon>
        <taxon>Magnoliopsida</taxon>
        <taxon>eudicotyledons</taxon>
        <taxon>Gunneridae</taxon>
        <taxon>Pentapetalae</taxon>
        <taxon>asterids</taxon>
        <taxon>lamiids</taxon>
        <taxon>Lamiales</taxon>
        <taxon>Lamiaceae</taxon>
        <taxon>Nepetoideae</taxon>
        <taxon>Elsholtzieae</taxon>
        <taxon>Perilla</taxon>
    </lineage>
</organism>
<dbReference type="GO" id="GO:1900459">
    <property type="term" value="P:positive regulation of brassinosteroid mediated signaling pathway"/>
    <property type="evidence" value="ECO:0007669"/>
    <property type="project" value="UniProtKB-ARBA"/>
</dbReference>
<dbReference type="GO" id="GO:0009741">
    <property type="term" value="P:response to brassinosteroid"/>
    <property type="evidence" value="ECO:0007669"/>
    <property type="project" value="UniProtKB-ARBA"/>
</dbReference>
<dbReference type="EMBL" id="SDAM02000063">
    <property type="protein sequence ID" value="KAH6832859.1"/>
    <property type="molecule type" value="Genomic_DNA"/>
</dbReference>
<dbReference type="SMART" id="SM00382">
    <property type="entry name" value="AAA"/>
    <property type="match status" value="2"/>
</dbReference>
<evidence type="ECO:0000256" key="6">
    <source>
        <dbReference type="ARBA" id="ARBA00022741"/>
    </source>
</evidence>
<dbReference type="SUPFAM" id="SSF90123">
    <property type="entry name" value="ABC transporter transmembrane region"/>
    <property type="match status" value="2"/>
</dbReference>
<dbReference type="GO" id="GO:0008361">
    <property type="term" value="P:regulation of cell size"/>
    <property type="evidence" value="ECO:0007669"/>
    <property type="project" value="UniProtKB-ARBA"/>
</dbReference>
<sequence length="1254" mass="136257">MDEVELSTKQETGENEAPGGEQPVSSDEKLNENQEMASFFGLFAAADKIDCVFMFVGSIGACIQGAALPVFFVLFGRMINSLGSLSSDPHTFSSEASKYSLYLVYLGLAVWISAWTGVACWTQTGERQTARLRLKYLESVLKKNIEFFDREAGQTNILFHISSDAILVQDAIGDKMSHSLCYLSQFVVGFSLGFFMVWQLTLLTLAIVPLIAAAGGAYTVIMSSLSKRGEDAYAEAGKLAEEVISQVRVVYSFVGEEKAIEAYSNSLKKALKLARKTGVAKGIGIGFTYGLLFCAWALLLWYASILVRHGITNGGNAFTTIINVIYSGFALGQAAPNLAAIAKGRAAAANILNMIGDDDDDDDSTPLKSSNEGIVLPKVDGKIDFCEVSFAYPTRPTMVFEGLSFSVCAGKSLAIVGPSGSGKSTVISMIQRFYSPNSGKILLDGHEMEKLQLKWLRSQMGLVNQEPALFATTIAENIMFGKDSACMDQVVEAAKASNAHSFIEGLPDGYHTQVGEGGTQLSGGQKQRICIARAILRDPKILLLDEATSALDAESESVVQKALETVMSRRTTIVVAHRLSTIKNADTIILVKSGLVVEMGTHAALVSKAGDYASLVNLQASEHITTRDSSYTDTCHHHQQQHQQQLKTVTDNGFRMEDESRKSSVSSPVWELMKLNAPEWHCGVLGSLGAVLAGVQAPLFALAITHILTVFYSHDDIQIKHEVRRVSFMFIGAALVTVLIYLVQHYFYTLMGERLVVRVRLLMFSAIMSNEIAWFDKDENSTGSLASKLATDATLVRSAIADRISTLVQNAALTVTAFVIAFVLSWRIAAVVVAIFPILIAANIAEQMFLKGFGGDYAAAYHRATEVAREAIANIRTVAAFGAEERITARFSSQLNQPKQRALLRGNVLGFGYGFSLLLAYSSYAVGLWYASILIREKKSEFGNVMKAFMVLIITALAVAETLALAPNMVRGSQALASVVGIIHRETAIKSKRSLSSPAVTDHFSGDIEFKNVSFSYPTRPGLSVLDDLSMNVCRGKTAAVVGRSGSGKSTLISLLLRFYDPTAGTIYVDGIGIKSYDLRWLRSRIGLVQQEPSLFSTTIYENIKYGKSNASEIEVMKAARAANAHRFISRMPEGYETRVGEKGVQLSGGQKQRVAIARAILKDPSILVLDEATSALDPASEIQVQEALNKLMEGRTTVVIAHRLSTVKDADSITVLRNGTVVESGSHQQLLSKPNSVYFQLVHLQCDEKNLHQ</sequence>
<comment type="caution">
    <text evidence="15">The sequence shown here is derived from an EMBL/GenBank/DDBJ whole genome shotgun (WGS) entry which is preliminary data.</text>
</comment>
<evidence type="ECO:0000259" key="13">
    <source>
        <dbReference type="PROSITE" id="PS50893"/>
    </source>
</evidence>
<feature type="domain" description="ABC transporter" evidence="13">
    <location>
        <begin position="1008"/>
        <end position="1244"/>
    </location>
</feature>
<dbReference type="GO" id="GO:0009733">
    <property type="term" value="P:response to auxin"/>
    <property type="evidence" value="ECO:0007669"/>
    <property type="project" value="UniProtKB-ARBA"/>
</dbReference>
<dbReference type="Pfam" id="PF00005">
    <property type="entry name" value="ABC_tran"/>
    <property type="match status" value="2"/>
</dbReference>
<dbReference type="PANTHER" id="PTHR43394">
    <property type="entry name" value="ATP-DEPENDENT PERMEASE MDL1, MITOCHONDRIAL"/>
    <property type="match status" value="1"/>
</dbReference>
<dbReference type="PROSITE" id="PS50893">
    <property type="entry name" value="ABC_TRANSPORTER_2"/>
    <property type="match status" value="2"/>
</dbReference>
<dbReference type="GO" id="GO:0005886">
    <property type="term" value="C:plasma membrane"/>
    <property type="evidence" value="ECO:0007669"/>
    <property type="project" value="UniProtKB-SubCell"/>
</dbReference>
<dbReference type="PROSITE" id="PS50929">
    <property type="entry name" value="ABC_TM1F"/>
    <property type="match status" value="2"/>
</dbReference>
<dbReference type="GO" id="GO:0009637">
    <property type="term" value="P:response to blue light"/>
    <property type="evidence" value="ECO:0007669"/>
    <property type="project" value="UniProtKB-ARBA"/>
</dbReference>
<comment type="subcellular location">
    <subcellularLocation>
        <location evidence="1">Cell membrane</location>
        <topology evidence="1">Multi-pass membrane protein</topology>
    </subcellularLocation>
</comment>
<dbReference type="Pfam" id="PF00664">
    <property type="entry name" value="ABC_membrane"/>
    <property type="match status" value="2"/>
</dbReference>
<keyword evidence="5" id="KW-0677">Repeat</keyword>
<dbReference type="CDD" id="cd18578">
    <property type="entry name" value="ABC_6TM_Pgp_ABCB1_D2_like"/>
    <property type="match status" value="1"/>
</dbReference>
<accession>A0AAD4JFF7</accession>
<evidence type="ECO:0000256" key="11">
    <source>
        <dbReference type="SAM" id="MobiDB-lite"/>
    </source>
</evidence>
<evidence type="ECO:0000256" key="3">
    <source>
        <dbReference type="ARBA" id="ARBA00022448"/>
    </source>
</evidence>
<evidence type="ECO:0000256" key="12">
    <source>
        <dbReference type="SAM" id="Phobius"/>
    </source>
</evidence>
<dbReference type="FunFam" id="1.20.1560.10:FF:000009">
    <property type="entry name" value="ABC transporter B family member 1"/>
    <property type="match status" value="1"/>
</dbReference>
<dbReference type="InterPro" id="IPR027417">
    <property type="entry name" value="P-loop_NTPase"/>
</dbReference>
<keyword evidence="8 12" id="KW-1133">Transmembrane helix</keyword>
<feature type="transmembrane region" description="Helical" evidence="12">
    <location>
        <begin position="688"/>
        <end position="714"/>
    </location>
</feature>
<dbReference type="GO" id="GO:0015421">
    <property type="term" value="F:ABC-type oligopeptide transporter activity"/>
    <property type="evidence" value="ECO:0007669"/>
    <property type="project" value="TreeGrafter"/>
</dbReference>
<dbReference type="GO" id="GO:0010329">
    <property type="term" value="F:auxin efflux transmembrane transporter activity"/>
    <property type="evidence" value="ECO:0007669"/>
    <property type="project" value="UniProtKB-ARBA"/>
</dbReference>
<feature type="transmembrane region" description="Helical" evidence="12">
    <location>
        <begin position="203"/>
        <end position="221"/>
    </location>
</feature>
<dbReference type="InterPro" id="IPR003439">
    <property type="entry name" value="ABC_transporter-like_ATP-bd"/>
</dbReference>
<keyword evidence="16" id="KW-1185">Reference proteome</keyword>
<dbReference type="GO" id="GO:0009640">
    <property type="term" value="P:photomorphogenesis"/>
    <property type="evidence" value="ECO:0007669"/>
    <property type="project" value="UniProtKB-ARBA"/>
</dbReference>
<dbReference type="Proteomes" id="UP001190926">
    <property type="component" value="Unassembled WGS sequence"/>
</dbReference>
<evidence type="ECO:0000259" key="14">
    <source>
        <dbReference type="PROSITE" id="PS50929"/>
    </source>
</evidence>
<keyword evidence="3" id="KW-0813">Transport</keyword>
<evidence type="ECO:0000256" key="7">
    <source>
        <dbReference type="ARBA" id="ARBA00022840"/>
    </source>
</evidence>
<dbReference type="Gene3D" id="3.40.50.300">
    <property type="entry name" value="P-loop containing nucleotide triphosphate hydrolases"/>
    <property type="match status" value="2"/>
</dbReference>
<feature type="transmembrane region" description="Helical" evidence="12">
    <location>
        <begin position="278"/>
        <end position="303"/>
    </location>
</feature>
<protein>
    <submittedName>
        <fullName evidence="15">p-glycoprotein 13</fullName>
    </submittedName>
</protein>
<evidence type="ECO:0000313" key="15">
    <source>
        <dbReference type="EMBL" id="KAH6832859.1"/>
    </source>
</evidence>
<evidence type="ECO:0000313" key="16">
    <source>
        <dbReference type="Proteomes" id="UP001190926"/>
    </source>
</evidence>
<dbReference type="GO" id="GO:0009958">
    <property type="term" value="P:positive gravitropism"/>
    <property type="evidence" value="ECO:0007669"/>
    <property type="project" value="UniProtKB-ARBA"/>
</dbReference>
<feature type="transmembrane region" description="Helical" evidence="12">
    <location>
        <begin position="815"/>
        <end position="842"/>
    </location>
</feature>
<dbReference type="GO" id="GO:0048443">
    <property type="term" value="P:stamen development"/>
    <property type="evidence" value="ECO:0007669"/>
    <property type="project" value="UniProtKB-ARBA"/>
</dbReference>
<dbReference type="GO" id="GO:0005524">
    <property type="term" value="F:ATP binding"/>
    <property type="evidence" value="ECO:0007669"/>
    <property type="project" value="UniProtKB-KW"/>
</dbReference>
<dbReference type="GO" id="GO:0043481">
    <property type="term" value="P:anthocyanin accumulation in tissues in response to UV light"/>
    <property type="evidence" value="ECO:0007669"/>
    <property type="project" value="UniProtKB-ARBA"/>
</dbReference>
<feature type="transmembrane region" description="Helical" evidence="12">
    <location>
        <begin position="180"/>
        <end position="197"/>
    </location>
</feature>
<dbReference type="Gene3D" id="1.20.1560.10">
    <property type="entry name" value="ABC transporter type 1, transmembrane domain"/>
    <property type="match status" value="1"/>
</dbReference>
<keyword evidence="6" id="KW-0547">Nucleotide-binding</keyword>
<dbReference type="FunFam" id="1.20.1560.10:FF:000029">
    <property type="entry name" value="ABC transporter B family member 1"/>
    <property type="match status" value="1"/>
</dbReference>
<feature type="domain" description="ABC transmembrane type-1" evidence="14">
    <location>
        <begin position="684"/>
        <end position="971"/>
    </location>
</feature>
<dbReference type="AlphaFoldDB" id="A0AAD4JFF7"/>
<dbReference type="GO" id="GO:0016887">
    <property type="term" value="F:ATP hydrolysis activity"/>
    <property type="evidence" value="ECO:0007669"/>
    <property type="project" value="InterPro"/>
</dbReference>
<dbReference type="GO" id="GO:0005743">
    <property type="term" value="C:mitochondrial inner membrane"/>
    <property type="evidence" value="ECO:0007669"/>
    <property type="project" value="TreeGrafter"/>
</dbReference>
<dbReference type="PANTHER" id="PTHR43394:SF11">
    <property type="entry name" value="ATP-BINDING CASSETTE TRANSPORTER"/>
    <property type="match status" value="1"/>
</dbReference>